<sequence>MVRVCVHWSSLLYLSDTVTENSSIPSAAAAAAAVSVSEICKRGWNLVGKEGSETSVAYLNWSAVGGSGGLL</sequence>
<keyword evidence="2" id="KW-1185">Reference proteome</keyword>
<gene>
    <name evidence="1" type="ORF">MTR67_021866</name>
</gene>
<evidence type="ECO:0000313" key="2">
    <source>
        <dbReference type="Proteomes" id="UP001234989"/>
    </source>
</evidence>
<dbReference type="AlphaFoldDB" id="A0AAF0QXR8"/>
<dbReference type="Proteomes" id="UP001234989">
    <property type="component" value="Chromosome 5"/>
</dbReference>
<accession>A0AAF0QXR8</accession>
<protein>
    <submittedName>
        <fullName evidence="1">Uncharacterized protein</fullName>
    </submittedName>
</protein>
<evidence type="ECO:0000313" key="1">
    <source>
        <dbReference type="EMBL" id="WMV28481.1"/>
    </source>
</evidence>
<name>A0AAF0QXR8_SOLVR</name>
<dbReference type="EMBL" id="CP133616">
    <property type="protein sequence ID" value="WMV28481.1"/>
    <property type="molecule type" value="Genomic_DNA"/>
</dbReference>
<proteinExistence type="predicted"/>
<organism evidence="1 2">
    <name type="scientific">Solanum verrucosum</name>
    <dbReference type="NCBI Taxonomy" id="315347"/>
    <lineage>
        <taxon>Eukaryota</taxon>
        <taxon>Viridiplantae</taxon>
        <taxon>Streptophyta</taxon>
        <taxon>Embryophyta</taxon>
        <taxon>Tracheophyta</taxon>
        <taxon>Spermatophyta</taxon>
        <taxon>Magnoliopsida</taxon>
        <taxon>eudicotyledons</taxon>
        <taxon>Gunneridae</taxon>
        <taxon>Pentapetalae</taxon>
        <taxon>asterids</taxon>
        <taxon>lamiids</taxon>
        <taxon>Solanales</taxon>
        <taxon>Solanaceae</taxon>
        <taxon>Solanoideae</taxon>
        <taxon>Solaneae</taxon>
        <taxon>Solanum</taxon>
    </lineage>
</organism>
<reference evidence="1" key="1">
    <citation type="submission" date="2023-08" db="EMBL/GenBank/DDBJ databases">
        <title>A de novo genome assembly of Solanum verrucosum Schlechtendal, a Mexican diploid species geographically isolated from the other diploid A-genome species in potato relatives.</title>
        <authorList>
            <person name="Hosaka K."/>
        </authorList>
    </citation>
    <scope>NUCLEOTIDE SEQUENCE</scope>
    <source>
        <tissue evidence="1">Young leaves</tissue>
    </source>
</reference>